<name>A0A6P0HFK9_9ACTN</name>
<dbReference type="Pfam" id="PF00903">
    <property type="entry name" value="Glyoxalase"/>
    <property type="match status" value="1"/>
</dbReference>
<dbReference type="Gene3D" id="3.10.180.10">
    <property type="entry name" value="2,3-Dihydroxybiphenyl 1,2-Dioxygenase, domain 1"/>
    <property type="match status" value="1"/>
</dbReference>
<evidence type="ECO:0000313" key="2">
    <source>
        <dbReference type="EMBL" id="NEN77114.1"/>
    </source>
</evidence>
<dbReference type="SUPFAM" id="SSF54593">
    <property type="entry name" value="Glyoxalase/Bleomycin resistance protein/Dihydroxybiphenyl dioxygenase"/>
    <property type="match status" value="1"/>
</dbReference>
<evidence type="ECO:0000313" key="3">
    <source>
        <dbReference type="Proteomes" id="UP000468687"/>
    </source>
</evidence>
<dbReference type="CDD" id="cd06588">
    <property type="entry name" value="PhnB_like"/>
    <property type="match status" value="1"/>
</dbReference>
<organism evidence="2 3">
    <name type="scientific">Nocardioides zeae</name>
    <dbReference type="NCBI Taxonomy" id="1457234"/>
    <lineage>
        <taxon>Bacteria</taxon>
        <taxon>Bacillati</taxon>
        <taxon>Actinomycetota</taxon>
        <taxon>Actinomycetes</taxon>
        <taxon>Propionibacteriales</taxon>
        <taxon>Nocardioidaceae</taxon>
        <taxon>Nocardioides</taxon>
    </lineage>
</organism>
<gene>
    <name evidence="2" type="ORF">G3T38_02360</name>
</gene>
<dbReference type="PANTHER" id="PTHR33990:SF1">
    <property type="entry name" value="PROTEIN YJDN"/>
    <property type="match status" value="1"/>
</dbReference>
<sequence length="141" mass="14783">MSVTTVTHVNLRGTARAALEHYRSVFGGELAIATYADAHAVGDPAEADHVMWGQVVSPAGFHVMAFDVPSDRPYDAGTASYFVSVRGDDAAELTRYWEGLAGEGATVVVPLGPSGWSPLYGMVTDPYGVTWVLDIAAAPAG</sequence>
<dbReference type="AlphaFoldDB" id="A0A6P0HFK9"/>
<dbReference type="InterPro" id="IPR029068">
    <property type="entry name" value="Glyas_Bleomycin-R_OHBP_Dase"/>
</dbReference>
<dbReference type="InterPro" id="IPR028973">
    <property type="entry name" value="PhnB-like"/>
</dbReference>
<dbReference type="Proteomes" id="UP000468687">
    <property type="component" value="Unassembled WGS sequence"/>
</dbReference>
<keyword evidence="3" id="KW-1185">Reference proteome</keyword>
<evidence type="ECO:0000259" key="1">
    <source>
        <dbReference type="Pfam" id="PF00903"/>
    </source>
</evidence>
<dbReference type="InterPro" id="IPR004360">
    <property type="entry name" value="Glyas_Fos-R_dOase_dom"/>
</dbReference>
<reference evidence="2 3" key="1">
    <citation type="journal article" date="2014" name="Int. J. Syst. Evol. Microbiol.">
        <title>Nocardioides zeae sp. nov., isolated from the stem of Zea mays.</title>
        <authorList>
            <person name="Glaeser S.P."/>
            <person name="McInroy J.A."/>
            <person name="Busse H.J."/>
            <person name="Kampfer P."/>
        </authorList>
    </citation>
    <scope>NUCLEOTIDE SEQUENCE [LARGE SCALE GENOMIC DNA]</scope>
    <source>
        <strain evidence="2 3">JCM 30728</strain>
    </source>
</reference>
<accession>A0A6P0HFK9</accession>
<protein>
    <submittedName>
        <fullName evidence="2">VOC family protein</fullName>
    </submittedName>
</protein>
<dbReference type="EMBL" id="JAAGXA010000001">
    <property type="protein sequence ID" value="NEN77114.1"/>
    <property type="molecule type" value="Genomic_DNA"/>
</dbReference>
<dbReference type="PANTHER" id="PTHR33990">
    <property type="entry name" value="PROTEIN YJDN-RELATED"/>
    <property type="match status" value="1"/>
</dbReference>
<comment type="caution">
    <text evidence="2">The sequence shown here is derived from an EMBL/GenBank/DDBJ whole genome shotgun (WGS) entry which is preliminary data.</text>
</comment>
<dbReference type="RefSeq" id="WP_163770440.1">
    <property type="nucleotide sequence ID" value="NZ_JAAGXA010000001.1"/>
</dbReference>
<proteinExistence type="predicted"/>
<feature type="domain" description="Glyoxalase/fosfomycin resistance/dioxygenase" evidence="1">
    <location>
        <begin position="13"/>
        <end position="132"/>
    </location>
</feature>